<dbReference type="EMBL" id="JACAST010000027">
    <property type="protein sequence ID" value="NWK02371.1"/>
    <property type="molecule type" value="Genomic_DNA"/>
</dbReference>
<feature type="region of interest" description="Disordered" evidence="1">
    <location>
        <begin position="106"/>
        <end position="125"/>
    </location>
</feature>
<organism evidence="2 3">
    <name type="scientific">Marine Group I thaumarchaeote</name>
    <dbReference type="NCBI Taxonomy" id="2511932"/>
    <lineage>
        <taxon>Archaea</taxon>
        <taxon>Nitrososphaerota</taxon>
        <taxon>Marine Group I</taxon>
    </lineage>
</organism>
<evidence type="ECO:0000256" key="1">
    <source>
        <dbReference type="SAM" id="MobiDB-lite"/>
    </source>
</evidence>
<protein>
    <submittedName>
        <fullName evidence="2">Uncharacterized protein</fullName>
    </submittedName>
</protein>
<name>A0A7K4NM19_9ARCH</name>
<proteinExistence type="predicted"/>
<evidence type="ECO:0000313" key="3">
    <source>
        <dbReference type="Proteomes" id="UP000529843"/>
    </source>
</evidence>
<sequence length="125" mass="14824">MSVIQIRGEQLKERIQKIMLESDEPPRVPFGNKTKFFNSHKRCMVCGGERTFDTRTRMVERLYGHHVRYFPPLVAWVHSKCHKKIHDPENPIILYIQYEEGDSQRYYEQRKQRSSGKNTSEALGV</sequence>
<reference evidence="2 3" key="1">
    <citation type="journal article" date="2019" name="Environ. Microbiol.">
        <title>Genomics insights into ecotype formation of ammonia-oxidizing archaea in the deep ocean.</title>
        <authorList>
            <person name="Wang Y."/>
            <person name="Huang J.M."/>
            <person name="Cui G.J."/>
            <person name="Nunoura T."/>
            <person name="Takaki Y."/>
            <person name="Li W.L."/>
            <person name="Li J."/>
            <person name="Gao Z.M."/>
            <person name="Takai K."/>
            <person name="Zhang A.Q."/>
            <person name="Stepanauskas R."/>
        </authorList>
    </citation>
    <scope>NUCLEOTIDE SEQUENCE [LARGE SCALE GENOMIC DNA]</scope>
    <source>
        <strain evidence="2 3">N8</strain>
    </source>
</reference>
<gene>
    <name evidence="2" type="ORF">HX804_03590</name>
</gene>
<dbReference type="AlphaFoldDB" id="A0A7K4NM19"/>
<feature type="compositionally biased region" description="Polar residues" evidence="1">
    <location>
        <begin position="115"/>
        <end position="125"/>
    </location>
</feature>
<comment type="caution">
    <text evidence="2">The sequence shown here is derived from an EMBL/GenBank/DDBJ whole genome shotgun (WGS) entry which is preliminary data.</text>
</comment>
<evidence type="ECO:0000313" key="2">
    <source>
        <dbReference type="EMBL" id="NWK02371.1"/>
    </source>
</evidence>
<dbReference type="Proteomes" id="UP000529843">
    <property type="component" value="Unassembled WGS sequence"/>
</dbReference>
<accession>A0A7K4NM19</accession>